<protein>
    <submittedName>
        <fullName evidence="1">Uncharacterized protein</fullName>
    </submittedName>
</protein>
<accession>K5B8I9</accession>
<reference evidence="1 2" key="1">
    <citation type="journal article" date="2012" name="J. Bacteriol.">
        <title>Genome sequence of Mycobacterium hassiacum DSM 44199, a rare source of heat-stable mycobacterial proteins.</title>
        <authorList>
            <person name="Tiago I."/>
            <person name="Maranha A."/>
            <person name="Mendes V."/>
            <person name="Alarico S."/>
            <person name="Moynihan P.J."/>
            <person name="Clarke A.J."/>
            <person name="Macedo-Ribeiro S."/>
            <person name="Pereira P.J."/>
            <person name="Empadinhas N."/>
        </authorList>
    </citation>
    <scope>NUCLEOTIDE SEQUENCE [LARGE SCALE GENOMIC DNA]</scope>
    <source>
        <strain evidence="2">DSM 44199 / CIP 105218 / JCM 12690 / 3849</strain>
    </source>
</reference>
<dbReference type="RefSeq" id="WP_005627349.1">
    <property type="nucleotide sequence ID" value="NZ_AMRA01000054.1"/>
</dbReference>
<organism evidence="1 2">
    <name type="scientific">Mycolicibacterium hassiacum (strain DSM 44199 / CIP 105218 / JCM 12690 / 3849)</name>
    <name type="common">Mycobacterium hassiacum</name>
    <dbReference type="NCBI Taxonomy" id="1122247"/>
    <lineage>
        <taxon>Bacteria</taxon>
        <taxon>Bacillati</taxon>
        <taxon>Actinomycetota</taxon>
        <taxon>Actinomycetes</taxon>
        <taxon>Mycobacteriales</taxon>
        <taxon>Mycobacteriaceae</taxon>
        <taxon>Mycolicibacterium</taxon>
    </lineage>
</organism>
<evidence type="ECO:0000313" key="1">
    <source>
        <dbReference type="EMBL" id="EKF23778.1"/>
    </source>
</evidence>
<gene>
    <name evidence="1" type="ORF">C731_2146</name>
</gene>
<dbReference type="AlphaFoldDB" id="K5B8I9"/>
<keyword evidence="2" id="KW-1185">Reference proteome</keyword>
<sequence length="629" mass="68426">MALTPADEDEYTATRERLLDDFARWLGERHDPVAADEVAADAGLLLDWRFYYSNRVLDGYEDADLTEFLLEYCPQQVSLPAAAVDGLCWAVSVFIEFLADTGRLAGGLARAARLMTLCGELVGEMRTAMVDSDNFGLTKTLLAGLDVAGLTEEELEEALAARMAEFNSLPYEQRKALTDQFFDEPDEPHELPFLYLPPTAAELEAAAATPLLAKAEALREYLGADGKPLTKKGNLRLADGRALVALLGTGDEVDRHSTAFFEGLGFVVLTAREAGAVRVLRQRLVPVHAWDREPAARRARRLAHTVLAIGVLGCRGRAEHPFVDELDGLLDEGVVHWLAPLLAQDTQADYDRIVEIALAASDRQLGHVRQPFDLADLVEGRVSRIFDTLRTTGVVAWDDRVVKLQDRGCSVWVGGQVRLTALGREIVAEFVPDAGYVLRTVDDLAAADGAALIEALVSVAEDRHAEVIAAWQPDRTPAERTEALVTAIGEARTAAHRIGGFVGLEHLDPQASAPMVRQLLDSPAGGHAALWLIQHGLADTETVGGFVHIGVLVDILGAALDDPAQLCRLFVADRSAADMLELLEQMWRCPAAETAEVLDTLGRHLPDAGIARAARKAAMRHRGWLVNQR</sequence>
<dbReference type="Proteomes" id="UP000006265">
    <property type="component" value="Unassembled WGS sequence"/>
</dbReference>
<dbReference type="eggNOG" id="COG0140">
    <property type="taxonomic scope" value="Bacteria"/>
</dbReference>
<proteinExistence type="predicted"/>
<evidence type="ECO:0000313" key="2">
    <source>
        <dbReference type="Proteomes" id="UP000006265"/>
    </source>
</evidence>
<dbReference type="STRING" id="1122247.GCA_000379865_00158"/>
<name>K5B8I9_MYCHD</name>
<dbReference type="PATRIC" id="fig|1122247.3.peg.2065"/>
<comment type="caution">
    <text evidence="1">The sequence shown here is derived from an EMBL/GenBank/DDBJ whole genome shotgun (WGS) entry which is preliminary data.</text>
</comment>
<dbReference type="EMBL" id="AMRA01000054">
    <property type="protein sequence ID" value="EKF23778.1"/>
    <property type="molecule type" value="Genomic_DNA"/>
</dbReference>
<dbReference type="OrthoDB" id="3578774at2"/>